<proteinExistence type="predicted"/>
<accession>A0ABR6FJY9</accession>
<dbReference type="Gene3D" id="3.40.50.1820">
    <property type="entry name" value="alpha/beta hydrolase"/>
    <property type="match status" value="1"/>
</dbReference>
<dbReference type="Proteomes" id="UP000533533">
    <property type="component" value="Unassembled WGS sequence"/>
</dbReference>
<dbReference type="PANTHER" id="PTHR45856:SF24">
    <property type="entry name" value="FUNGAL LIPASE-LIKE DOMAIN-CONTAINING PROTEIN"/>
    <property type="match status" value="1"/>
</dbReference>
<dbReference type="PANTHER" id="PTHR45856">
    <property type="entry name" value="ALPHA/BETA-HYDROLASES SUPERFAMILY PROTEIN"/>
    <property type="match status" value="1"/>
</dbReference>
<dbReference type="InterPro" id="IPR002921">
    <property type="entry name" value="Fungal_lipase-type"/>
</dbReference>
<feature type="domain" description="Fungal lipase-type" evidence="1">
    <location>
        <begin position="116"/>
        <end position="238"/>
    </location>
</feature>
<protein>
    <recommendedName>
        <fullName evidence="1">Fungal lipase-type domain-containing protein</fullName>
    </recommendedName>
</protein>
<keyword evidence="3" id="KW-1185">Reference proteome</keyword>
<sequence>MGIASRVRIFADVQPAAAVKTEMHMCAIPYDPSRDALNSPELRPTVFTAGGKYDIGGLCAEFARLAYIRYEKGGAELQRLEQALALVDFEGAVPFNNAADDTHGFGAARQSDKLVVLAFRGTEPQSLTDIAIDLEGSLTDWTESAGKVHAGFAHAARGLRAAADNWLKETIAPGTQLIVTGHSLGAAIATLFASLCTPNALVTFGSPRVGDATFVATLDGVGITRYVDCCDLVTDLPPPIGGYVHAGASNYITRAGALAPHADDAFVQADRAAARDDYLLNYAWRIGNVMVRDLADHAPINYVRCLVP</sequence>
<evidence type="ECO:0000259" key="1">
    <source>
        <dbReference type="Pfam" id="PF01764"/>
    </source>
</evidence>
<dbReference type="RefSeq" id="WP_243413062.1">
    <property type="nucleotide sequence ID" value="NZ_JACHVZ010000005.1"/>
</dbReference>
<dbReference type="CDD" id="cd00519">
    <property type="entry name" value="Lipase_3"/>
    <property type="match status" value="1"/>
</dbReference>
<dbReference type="Pfam" id="PF01764">
    <property type="entry name" value="Lipase_3"/>
    <property type="match status" value="1"/>
</dbReference>
<reference evidence="2 3" key="1">
    <citation type="submission" date="2020-08" db="EMBL/GenBank/DDBJ databases">
        <title>Genomic Encyclopedia of Type Strains, Phase IV (KMG-V): Genome sequencing to study the core and pangenomes of soil and plant-associated prokaryotes.</title>
        <authorList>
            <person name="Whitman W."/>
        </authorList>
    </citation>
    <scope>NUCLEOTIDE SEQUENCE [LARGE SCALE GENOMIC DNA]</scope>
    <source>
        <strain evidence="2 3">SRMrh-85</strain>
    </source>
</reference>
<dbReference type="InterPro" id="IPR029058">
    <property type="entry name" value="AB_hydrolase_fold"/>
</dbReference>
<dbReference type="EMBL" id="JACHVZ010000005">
    <property type="protein sequence ID" value="MBB2927747.1"/>
    <property type="molecule type" value="Genomic_DNA"/>
</dbReference>
<name>A0ABR6FJY9_9BURK</name>
<evidence type="ECO:0000313" key="3">
    <source>
        <dbReference type="Proteomes" id="UP000533533"/>
    </source>
</evidence>
<gene>
    <name evidence="2" type="ORF">FHX59_002167</name>
</gene>
<dbReference type="InterPro" id="IPR051218">
    <property type="entry name" value="Sec_MonoDiacylglyc_Lipase"/>
</dbReference>
<dbReference type="SUPFAM" id="SSF53474">
    <property type="entry name" value="alpha/beta-Hydrolases"/>
    <property type="match status" value="1"/>
</dbReference>
<organism evidence="2 3">
    <name type="scientific">Paraburkholderia silvatlantica</name>
    <dbReference type="NCBI Taxonomy" id="321895"/>
    <lineage>
        <taxon>Bacteria</taxon>
        <taxon>Pseudomonadati</taxon>
        <taxon>Pseudomonadota</taxon>
        <taxon>Betaproteobacteria</taxon>
        <taxon>Burkholderiales</taxon>
        <taxon>Burkholderiaceae</taxon>
        <taxon>Paraburkholderia</taxon>
    </lineage>
</organism>
<evidence type="ECO:0000313" key="2">
    <source>
        <dbReference type="EMBL" id="MBB2927747.1"/>
    </source>
</evidence>
<comment type="caution">
    <text evidence="2">The sequence shown here is derived from an EMBL/GenBank/DDBJ whole genome shotgun (WGS) entry which is preliminary data.</text>
</comment>